<dbReference type="Pfam" id="PF01569">
    <property type="entry name" value="PAP2"/>
    <property type="match status" value="1"/>
</dbReference>
<protein>
    <submittedName>
        <fullName evidence="3">Phosphatase PAP2 family protein</fullName>
    </submittedName>
</protein>
<dbReference type="AlphaFoldDB" id="A0AAU7JE93"/>
<dbReference type="SMART" id="SM00014">
    <property type="entry name" value="acidPPc"/>
    <property type="match status" value="1"/>
</dbReference>
<name>A0AAU7JE93_9HYPH</name>
<dbReference type="PANTHER" id="PTHR14969">
    <property type="entry name" value="SPHINGOSINE-1-PHOSPHATE PHOSPHOHYDROLASE"/>
    <property type="match status" value="1"/>
</dbReference>
<evidence type="ECO:0000259" key="2">
    <source>
        <dbReference type="SMART" id="SM00014"/>
    </source>
</evidence>
<proteinExistence type="predicted"/>
<feature type="transmembrane region" description="Helical" evidence="1">
    <location>
        <begin position="126"/>
        <end position="145"/>
    </location>
</feature>
<sequence length="183" mass="19502">MTDLDAALTTWINGWSGHIAAADVLMTWISALGIPVLVLAVAVQWWLPRPDRSSRHILVAAGLSFLLGLGFNQIVLLFVHRLRPYDVGVSRLLVERSADFSVPSDHATASVAIATAFLLHGFKRQGLVLLAVAVLLAVSRVYIGTHFLSDVLGGAITGVAAAAAVRAAYREGTRADRLITGIL</sequence>
<keyword evidence="1" id="KW-0812">Transmembrane</keyword>
<dbReference type="SUPFAM" id="SSF48317">
    <property type="entry name" value="Acid phosphatase/Vanadium-dependent haloperoxidase"/>
    <property type="match status" value="1"/>
</dbReference>
<keyword evidence="1" id="KW-0472">Membrane</keyword>
<dbReference type="PANTHER" id="PTHR14969:SF13">
    <property type="entry name" value="AT30094P"/>
    <property type="match status" value="1"/>
</dbReference>
<dbReference type="EMBL" id="CP157484">
    <property type="protein sequence ID" value="XBO38349.1"/>
    <property type="molecule type" value="Genomic_DNA"/>
</dbReference>
<dbReference type="Gene3D" id="1.20.144.10">
    <property type="entry name" value="Phosphatidic acid phosphatase type 2/haloperoxidase"/>
    <property type="match status" value="1"/>
</dbReference>
<organism evidence="3">
    <name type="scientific">Alsobacter sp. KACC 23698</name>
    <dbReference type="NCBI Taxonomy" id="3149229"/>
    <lineage>
        <taxon>Bacteria</taxon>
        <taxon>Pseudomonadati</taxon>
        <taxon>Pseudomonadota</taxon>
        <taxon>Alphaproteobacteria</taxon>
        <taxon>Hyphomicrobiales</taxon>
        <taxon>Alsobacteraceae</taxon>
        <taxon>Alsobacter</taxon>
    </lineage>
</organism>
<evidence type="ECO:0000313" key="3">
    <source>
        <dbReference type="EMBL" id="XBO38349.1"/>
    </source>
</evidence>
<feature type="domain" description="Phosphatidic acid phosphatase type 2/haloperoxidase" evidence="2">
    <location>
        <begin position="56"/>
        <end position="166"/>
    </location>
</feature>
<reference evidence="3" key="1">
    <citation type="submission" date="2024-05" db="EMBL/GenBank/DDBJ databases">
        <authorList>
            <person name="Kim S."/>
            <person name="Heo J."/>
            <person name="Choi H."/>
            <person name="Choi Y."/>
            <person name="Kwon S.-W."/>
            <person name="Kim Y."/>
        </authorList>
    </citation>
    <scope>NUCLEOTIDE SEQUENCE</scope>
    <source>
        <strain evidence="3">KACC 23698</strain>
    </source>
</reference>
<dbReference type="InterPro" id="IPR036938">
    <property type="entry name" value="PAP2/HPO_sf"/>
</dbReference>
<feature type="transmembrane region" description="Helical" evidence="1">
    <location>
        <begin position="59"/>
        <end position="80"/>
    </location>
</feature>
<keyword evidence="1" id="KW-1133">Transmembrane helix</keyword>
<gene>
    <name evidence="3" type="ORF">ABEG18_22000</name>
</gene>
<feature type="transmembrane region" description="Helical" evidence="1">
    <location>
        <begin position="25"/>
        <end position="47"/>
    </location>
</feature>
<feature type="transmembrane region" description="Helical" evidence="1">
    <location>
        <begin position="151"/>
        <end position="169"/>
    </location>
</feature>
<dbReference type="InterPro" id="IPR000326">
    <property type="entry name" value="PAP2/HPO"/>
</dbReference>
<evidence type="ECO:0000256" key="1">
    <source>
        <dbReference type="SAM" id="Phobius"/>
    </source>
</evidence>
<dbReference type="RefSeq" id="WP_406855188.1">
    <property type="nucleotide sequence ID" value="NZ_CP157484.1"/>
</dbReference>
<accession>A0AAU7JE93</accession>